<dbReference type="PANTHER" id="PTHR21310:SF58">
    <property type="entry name" value="AMINOGLYCOSIDE PHOSPHOTRANSFERASE DOMAIN-CONTAINING PROTEIN"/>
    <property type="match status" value="1"/>
</dbReference>
<name>A0A8H4UJX9_9HYPO</name>
<dbReference type="Proteomes" id="UP000635477">
    <property type="component" value="Unassembled WGS sequence"/>
</dbReference>
<dbReference type="Pfam" id="PF01636">
    <property type="entry name" value="APH"/>
    <property type="match status" value="1"/>
</dbReference>
<comment type="caution">
    <text evidence="2">The sequence shown here is derived from an EMBL/GenBank/DDBJ whole genome shotgun (WGS) entry which is preliminary data.</text>
</comment>
<proteinExistence type="predicted"/>
<evidence type="ECO:0000313" key="3">
    <source>
        <dbReference type="Proteomes" id="UP000635477"/>
    </source>
</evidence>
<accession>A0A8H4UJX9</accession>
<dbReference type="OrthoDB" id="2906425at2759"/>
<dbReference type="EMBL" id="JABEYC010000401">
    <property type="protein sequence ID" value="KAF4978002.1"/>
    <property type="molecule type" value="Genomic_DNA"/>
</dbReference>
<dbReference type="PANTHER" id="PTHR21310">
    <property type="entry name" value="AMINOGLYCOSIDE PHOSPHOTRANSFERASE-RELATED-RELATED"/>
    <property type="match status" value="1"/>
</dbReference>
<dbReference type="Gene3D" id="3.90.1200.10">
    <property type="match status" value="1"/>
</dbReference>
<organism evidence="2 3">
    <name type="scientific">Fusarium zealandicum</name>
    <dbReference type="NCBI Taxonomy" id="1053134"/>
    <lineage>
        <taxon>Eukaryota</taxon>
        <taxon>Fungi</taxon>
        <taxon>Dikarya</taxon>
        <taxon>Ascomycota</taxon>
        <taxon>Pezizomycotina</taxon>
        <taxon>Sordariomycetes</taxon>
        <taxon>Hypocreomycetidae</taxon>
        <taxon>Hypocreales</taxon>
        <taxon>Nectriaceae</taxon>
        <taxon>Fusarium</taxon>
        <taxon>Fusarium staphyleae species complex</taxon>
    </lineage>
</organism>
<dbReference type="AlphaFoldDB" id="A0A8H4UJX9"/>
<reference evidence="2" key="2">
    <citation type="submission" date="2020-05" db="EMBL/GenBank/DDBJ databases">
        <authorList>
            <person name="Kim H.-S."/>
            <person name="Proctor R.H."/>
            <person name="Brown D.W."/>
        </authorList>
    </citation>
    <scope>NUCLEOTIDE SEQUENCE</scope>
    <source>
        <strain evidence="2">NRRL 22465</strain>
    </source>
</reference>
<evidence type="ECO:0000259" key="1">
    <source>
        <dbReference type="Pfam" id="PF01636"/>
    </source>
</evidence>
<feature type="domain" description="Aminoglycoside phosphotransferase" evidence="1">
    <location>
        <begin position="68"/>
        <end position="240"/>
    </location>
</feature>
<evidence type="ECO:0000313" key="2">
    <source>
        <dbReference type="EMBL" id="KAF4978002.1"/>
    </source>
</evidence>
<dbReference type="InterPro" id="IPR051678">
    <property type="entry name" value="AGP_Transferase"/>
</dbReference>
<sequence length="335" mass="38529">MSSRLRDMALRDQRKALFGDFPPSPRKASPCPEGEVIYGCLNRSVVRHGNIVTKYTKHPDGMGVNDQPNEVLALQFVKDHTTLPVPKVISSDWDRITMEYVQGQTLKEAWPSLEYRQRSEILVQLKDYLAQIRSLKGLYLGRLDGQGVVVPSIMTRSGSPFPTMTEFHDWLVRPPKRIREQSVYWHQITTQLGVEYPIVFPHGDISPRNIIVRDGHIVARLDWEWAGWYPEYWDYVFAMRGLDNVDWETLGSHIPSPFTSRHDLDSRVTILIKHWLRHFEQLIYQILLNTVVPLLSLESMRNNGLETFEGKVLTVPAAVIFSTLPHLYSPGVNMG</sequence>
<gene>
    <name evidence="2" type="ORF">FZEAL_5547</name>
</gene>
<protein>
    <recommendedName>
        <fullName evidence="1">Aminoglycoside phosphotransferase domain-containing protein</fullName>
    </recommendedName>
</protein>
<dbReference type="CDD" id="cd05120">
    <property type="entry name" value="APH_ChoK_like"/>
    <property type="match status" value="1"/>
</dbReference>
<dbReference type="InterPro" id="IPR002575">
    <property type="entry name" value="Aminoglycoside_PTrfase"/>
</dbReference>
<dbReference type="SUPFAM" id="SSF56112">
    <property type="entry name" value="Protein kinase-like (PK-like)"/>
    <property type="match status" value="1"/>
</dbReference>
<keyword evidence="3" id="KW-1185">Reference proteome</keyword>
<reference evidence="2" key="1">
    <citation type="journal article" date="2020" name="BMC Genomics">
        <title>Correction to: Identification and distribution of gene clusters required for synthesis of sphingolipid metabolism inhibitors in diverse species of the filamentous fungus Fusarium.</title>
        <authorList>
            <person name="Kim H.S."/>
            <person name="Lohmar J.M."/>
            <person name="Busman M."/>
            <person name="Brown D.W."/>
            <person name="Naumann T.A."/>
            <person name="Divon H.H."/>
            <person name="Lysoe E."/>
            <person name="Uhlig S."/>
            <person name="Proctor R.H."/>
        </authorList>
    </citation>
    <scope>NUCLEOTIDE SEQUENCE</scope>
    <source>
        <strain evidence="2">NRRL 22465</strain>
    </source>
</reference>
<dbReference type="InterPro" id="IPR011009">
    <property type="entry name" value="Kinase-like_dom_sf"/>
</dbReference>